<dbReference type="AlphaFoldDB" id="A0A9W8SBG5"/>
<reference evidence="1" key="1">
    <citation type="submission" date="2022-09" db="EMBL/GenBank/DDBJ databases">
        <title>Fusarium specimens isolated from Avocado Roots.</title>
        <authorList>
            <person name="Stajich J."/>
            <person name="Roper C."/>
            <person name="Heimlech-Rivalta G."/>
        </authorList>
    </citation>
    <scope>NUCLEOTIDE SEQUENCE</scope>
    <source>
        <strain evidence="1">CF00136</strain>
    </source>
</reference>
<proteinExistence type="predicted"/>
<dbReference type="Proteomes" id="UP001152049">
    <property type="component" value="Unassembled WGS sequence"/>
</dbReference>
<evidence type="ECO:0000313" key="2">
    <source>
        <dbReference type="Proteomes" id="UP001152049"/>
    </source>
</evidence>
<accession>A0A9W8SBG5</accession>
<dbReference type="EMBL" id="JAOQAZ010000003">
    <property type="protein sequence ID" value="KAJ4268824.1"/>
    <property type="molecule type" value="Genomic_DNA"/>
</dbReference>
<protein>
    <submittedName>
        <fullName evidence="1">Uncharacterized protein</fullName>
    </submittedName>
</protein>
<evidence type="ECO:0000313" key="1">
    <source>
        <dbReference type="EMBL" id="KAJ4268824.1"/>
    </source>
</evidence>
<sequence>MNLQDLLPELIIQICELLCQHCAEDHIKWPRHEWWPDESEPRILRHALLNLSLLCKSWGAIAQKVLHHNFGFLDQDPVAQVLFCRTISENPELAKQLKHAKLYHIETAFDKALAQSWITDVLKKFSTFLTLDTETSRWEEFIAPLILLQVPNLKHLVAEGTGDWMLFEKFNIQAVIREHALPRHIQALNIGKIFSKHDETLYPVGLSNHGFAGILPAFDDLRHIAIWHPGREPIQHPLAFQNIRTLCFGNASLSRRQLHSLVSATGPLEDFVYGGRTYHPDAVSGEEVFEILALRKDTLKAAKVVTHKTTKCFAAASQLTNLEILTLEYDTFWQPSPGNTQLDDQALVGAFPASLEGIQISVFHEHLEGMREALINYILSTCAESREEQKLKSVILFIYGKAEDPQTPDADSLDAIVKYHGGFSKKTCQKFLKNKGRIRLISEIRHLTAI</sequence>
<organism evidence="1 2">
    <name type="scientific">Fusarium torreyae</name>
    <dbReference type="NCBI Taxonomy" id="1237075"/>
    <lineage>
        <taxon>Eukaryota</taxon>
        <taxon>Fungi</taxon>
        <taxon>Dikarya</taxon>
        <taxon>Ascomycota</taxon>
        <taxon>Pezizomycotina</taxon>
        <taxon>Sordariomycetes</taxon>
        <taxon>Hypocreomycetidae</taxon>
        <taxon>Hypocreales</taxon>
        <taxon>Nectriaceae</taxon>
        <taxon>Fusarium</taxon>
    </lineage>
</organism>
<gene>
    <name evidence="1" type="ORF">NW762_002894</name>
</gene>
<name>A0A9W8SBG5_9HYPO</name>
<dbReference type="OrthoDB" id="2520703at2759"/>
<keyword evidence="2" id="KW-1185">Reference proteome</keyword>
<comment type="caution">
    <text evidence="1">The sequence shown here is derived from an EMBL/GenBank/DDBJ whole genome shotgun (WGS) entry which is preliminary data.</text>
</comment>